<sequence>MENLLQFDVQFVLLGTGYQDLEHDFRYFAQHYPQKCGVKIDFDITLAQQIYGGCDLF</sequence>
<evidence type="ECO:0000313" key="1">
    <source>
        <dbReference type="EMBL" id="AIA91923.1"/>
    </source>
</evidence>
<proteinExistence type="predicted"/>
<protein>
    <submittedName>
        <fullName evidence="1">CAZy families GT5 protein</fullName>
    </submittedName>
</protein>
<dbReference type="Gene3D" id="3.40.50.2000">
    <property type="entry name" value="Glycogen Phosphorylase B"/>
    <property type="match status" value="1"/>
</dbReference>
<dbReference type="SUPFAM" id="SSF53756">
    <property type="entry name" value="UDP-Glycosyltransferase/glycogen phosphorylase"/>
    <property type="match status" value="1"/>
</dbReference>
<reference evidence="1" key="1">
    <citation type="journal article" date="2013" name="Environ. Microbiol.">
        <title>Seasonally variable intestinal metagenomes of the red palm weevil (Rhynchophorus ferrugineus).</title>
        <authorList>
            <person name="Jia S."/>
            <person name="Zhang X."/>
            <person name="Zhang G."/>
            <person name="Yin A."/>
            <person name="Zhang S."/>
            <person name="Li F."/>
            <person name="Wang L."/>
            <person name="Zhao D."/>
            <person name="Yun Q."/>
            <person name="Tala"/>
            <person name="Wang J."/>
            <person name="Sun G."/>
            <person name="Baabdullah M."/>
            <person name="Yu X."/>
            <person name="Hu S."/>
            <person name="Al-Mssallem I.S."/>
            <person name="Yu J."/>
        </authorList>
    </citation>
    <scope>NUCLEOTIDE SEQUENCE</scope>
</reference>
<accession>A0A060C5L6</accession>
<dbReference type="AlphaFoldDB" id="A0A060C5L6"/>
<dbReference type="EMBL" id="KF124605">
    <property type="protein sequence ID" value="AIA91923.1"/>
    <property type="molecule type" value="Genomic_DNA"/>
</dbReference>
<organism evidence="1">
    <name type="scientific">uncultured Lactobacillus sp</name>
    <dbReference type="NCBI Taxonomy" id="153152"/>
    <lineage>
        <taxon>Bacteria</taxon>
        <taxon>Bacillati</taxon>
        <taxon>Bacillota</taxon>
        <taxon>Bacilli</taxon>
        <taxon>Lactobacillales</taxon>
        <taxon>Lactobacillaceae</taxon>
        <taxon>Lactobacillus</taxon>
        <taxon>environmental samples</taxon>
    </lineage>
</organism>
<name>A0A060C5L6_9LACO</name>